<evidence type="ECO:0008006" key="4">
    <source>
        <dbReference type="Google" id="ProtNLM"/>
    </source>
</evidence>
<reference evidence="3" key="1">
    <citation type="submission" date="2017-01" db="EMBL/GenBank/DDBJ databases">
        <authorList>
            <person name="Varghese N."/>
            <person name="Submissions S."/>
        </authorList>
    </citation>
    <scope>NUCLEOTIDE SEQUENCE [LARGE SCALE GENOMIC DNA]</scope>
    <source>
        <strain evidence="3">ATCC 12950</strain>
    </source>
</reference>
<name>A0A1N7GQW1_9ACTN</name>
<evidence type="ECO:0000313" key="2">
    <source>
        <dbReference type="EMBL" id="SIS14929.1"/>
    </source>
</evidence>
<organism evidence="2 3">
    <name type="scientific">Microbispora rosea</name>
    <dbReference type="NCBI Taxonomy" id="58117"/>
    <lineage>
        <taxon>Bacteria</taxon>
        <taxon>Bacillati</taxon>
        <taxon>Actinomycetota</taxon>
        <taxon>Actinomycetes</taxon>
        <taxon>Streptosporangiales</taxon>
        <taxon>Streptosporangiaceae</taxon>
        <taxon>Microbispora</taxon>
    </lineage>
</organism>
<gene>
    <name evidence="2" type="ORF">SAMN05421833_13168</name>
</gene>
<protein>
    <recommendedName>
        <fullName evidence="4">Barstar (barnase inhibitor) domain-containing protein</fullName>
    </recommendedName>
</protein>
<dbReference type="EMBL" id="FTNI01000031">
    <property type="protein sequence ID" value="SIS14929.1"/>
    <property type="molecule type" value="Genomic_DNA"/>
</dbReference>
<evidence type="ECO:0000256" key="1">
    <source>
        <dbReference type="SAM" id="MobiDB-lite"/>
    </source>
</evidence>
<sequence>MDHVWTWNRHLPLRWLLVDEYTGNPGDPDVAMGVCADIDGLFVAPEPLPEPERFTLLGCDPAGPLREALDAAPAPHGGPGGAWLPTVMLDPVHDPQRPPAARLSALRHWLLLLGGAVRRGGGAEAAVRQEAVPSGDGPCRGRHRPRRMDRPVVTGATPSRLDSRLLDITLDGGFEKPFPDGAHEIYDLWHAGRPSRRNLWARYDRGLRHEWAGAALWHHAEGQPDRPPGRTYHLDGRFVTGIEGFPGYDRPAYDLRSWGPATTLDDLLGMFAEVDVTVEPR</sequence>
<proteinExistence type="predicted"/>
<dbReference type="RefSeq" id="WP_076440985.1">
    <property type="nucleotide sequence ID" value="NZ_FTNI01000031.1"/>
</dbReference>
<accession>A0A1N7GQW1</accession>
<feature type="region of interest" description="Disordered" evidence="1">
    <location>
        <begin position="125"/>
        <end position="155"/>
    </location>
</feature>
<evidence type="ECO:0000313" key="3">
    <source>
        <dbReference type="Proteomes" id="UP000186096"/>
    </source>
</evidence>
<dbReference type="AlphaFoldDB" id="A0A1N7GQW1"/>
<dbReference type="STRING" id="58117.SAMN05421833_13168"/>
<keyword evidence="3" id="KW-1185">Reference proteome</keyword>
<feature type="compositionally biased region" description="Low complexity" evidence="1">
    <location>
        <begin position="125"/>
        <end position="137"/>
    </location>
</feature>
<dbReference type="Proteomes" id="UP000186096">
    <property type="component" value="Unassembled WGS sequence"/>
</dbReference>
<dbReference type="OrthoDB" id="8859549at2"/>